<gene>
    <name evidence="2" type="ORF">A0H81_08514</name>
</gene>
<sequence>MIVSITVSARLRVSQSRHIKRVVATCKGPPLSIRKLAGARWFLRATARRRRDKCSAIHKRKAAEKSKEEPTVKATKAFKPALSAFLFFRRESVKTERPDAIGARGLGKEATYRVDRKGPEPEQHKGK</sequence>
<dbReference type="Proteomes" id="UP000092993">
    <property type="component" value="Unassembled WGS sequence"/>
</dbReference>
<comment type="caution">
    <text evidence="2">The sequence shown here is derived from an EMBL/GenBank/DDBJ whole genome shotgun (WGS) entry which is preliminary data.</text>
</comment>
<evidence type="ECO:0000256" key="1">
    <source>
        <dbReference type="SAM" id="MobiDB-lite"/>
    </source>
</evidence>
<evidence type="ECO:0000313" key="3">
    <source>
        <dbReference type="Proteomes" id="UP000092993"/>
    </source>
</evidence>
<proteinExistence type="predicted"/>
<name>A0A1C7M3L0_GRIFR</name>
<accession>A0A1C7M3L0</accession>
<protein>
    <submittedName>
        <fullName evidence="2">Uncharacterized protein</fullName>
    </submittedName>
</protein>
<dbReference type="EMBL" id="LUGG01000011">
    <property type="protein sequence ID" value="OBZ71442.1"/>
    <property type="molecule type" value="Genomic_DNA"/>
</dbReference>
<organism evidence="2 3">
    <name type="scientific">Grifola frondosa</name>
    <name type="common">Maitake</name>
    <name type="synonym">Polyporus frondosus</name>
    <dbReference type="NCBI Taxonomy" id="5627"/>
    <lineage>
        <taxon>Eukaryota</taxon>
        <taxon>Fungi</taxon>
        <taxon>Dikarya</taxon>
        <taxon>Basidiomycota</taxon>
        <taxon>Agaricomycotina</taxon>
        <taxon>Agaricomycetes</taxon>
        <taxon>Polyporales</taxon>
        <taxon>Grifolaceae</taxon>
        <taxon>Grifola</taxon>
    </lineage>
</organism>
<feature type="region of interest" description="Disordered" evidence="1">
    <location>
        <begin position="99"/>
        <end position="127"/>
    </location>
</feature>
<keyword evidence="3" id="KW-1185">Reference proteome</keyword>
<dbReference type="AlphaFoldDB" id="A0A1C7M3L0"/>
<evidence type="ECO:0000313" key="2">
    <source>
        <dbReference type="EMBL" id="OBZ71442.1"/>
    </source>
</evidence>
<feature type="compositionally biased region" description="Basic and acidic residues" evidence="1">
    <location>
        <begin position="106"/>
        <end position="127"/>
    </location>
</feature>
<reference evidence="2 3" key="1">
    <citation type="submission" date="2016-03" db="EMBL/GenBank/DDBJ databases">
        <title>Whole genome sequencing of Grifola frondosa 9006-11.</title>
        <authorList>
            <person name="Min B."/>
            <person name="Park H."/>
            <person name="Kim J.-G."/>
            <person name="Cho H."/>
            <person name="Oh Y.-L."/>
            <person name="Kong W.-S."/>
            <person name="Choi I.-G."/>
        </authorList>
    </citation>
    <scope>NUCLEOTIDE SEQUENCE [LARGE SCALE GENOMIC DNA]</scope>
    <source>
        <strain evidence="2 3">9006-11</strain>
    </source>
</reference>